<proteinExistence type="predicted"/>
<name>A0ABM9SBC8_9BURK</name>
<keyword evidence="2" id="KW-1185">Reference proteome</keyword>
<dbReference type="EMBL" id="CP017754">
    <property type="protein sequence ID" value="AOZ07322.1"/>
    <property type="molecule type" value="Genomic_DNA"/>
</dbReference>
<accession>A0ABM9SBC8</accession>
<dbReference type="InterPro" id="IPR027417">
    <property type="entry name" value="P-loop_NTPase"/>
</dbReference>
<gene>
    <name evidence="1" type="ORF">BKK80_16950</name>
</gene>
<organism evidence="1 2">
    <name type="scientific">Cupriavidus malaysiensis</name>
    <dbReference type="NCBI Taxonomy" id="367825"/>
    <lineage>
        <taxon>Bacteria</taxon>
        <taxon>Pseudomonadati</taxon>
        <taxon>Pseudomonadota</taxon>
        <taxon>Betaproteobacteria</taxon>
        <taxon>Burkholderiales</taxon>
        <taxon>Burkholderiaceae</taxon>
        <taxon>Cupriavidus</taxon>
    </lineage>
</organism>
<evidence type="ECO:0008006" key="3">
    <source>
        <dbReference type="Google" id="ProtNLM"/>
    </source>
</evidence>
<sequence length="263" mass="29362">MTNAVRDVIVHYHIFKNAGTTVDAILHANFPGSNGAIEGEYPWDTLTSQDLLNFILDNPRLDVVSSHQARLPVPMHPGLRVHPIVFLRHPIDRVESVYKFERRQAPDSLSPSVRIAQNTDLRGFVEWGLSDAGTAVFRNFQTIHLAGRQRDMRSARATSADHLVAAARLSELPFVGLVDSFEESVSALQRKLRPAFPAIALPAETALNRSEGRADRLSVRIERIATELGDSLFDDLLSQNGFDLDLYRQATFLSADRNGRDVR</sequence>
<dbReference type="SUPFAM" id="SSF52540">
    <property type="entry name" value="P-loop containing nucleoside triphosphate hydrolases"/>
    <property type="match status" value="1"/>
</dbReference>
<evidence type="ECO:0000313" key="2">
    <source>
        <dbReference type="Proteomes" id="UP000177515"/>
    </source>
</evidence>
<dbReference type="Gene3D" id="3.40.50.300">
    <property type="entry name" value="P-loop containing nucleotide triphosphate hydrolases"/>
    <property type="match status" value="1"/>
</dbReference>
<dbReference type="RefSeq" id="WP_071070279.1">
    <property type="nucleotide sequence ID" value="NZ_CP017754.1"/>
</dbReference>
<evidence type="ECO:0000313" key="1">
    <source>
        <dbReference type="EMBL" id="AOZ07322.1"/>
    </source>
</evidence>
<protein>
    <recommendedName>
        <fullName evidence="3">Sulfotransferase family protein</fullName>
    </recommendedName>
</protein>
<dbReference type="Proteomes" id="UP000177515">
    <property type="component" value="Chromosome 1"/>
</dbReference>
<reference evidence="1 2" key="1">
    <citation type="submission" date="2016-10" db="EMBL/GenBank/DDBJ databases">
        <title>Complete genome sequences of three Cupriavidus strains isolated from various Malaysian environments.</title>
        <authorList>
            <person name="Abdullah A.A.-A."/>
            <person name="Shafie N.A.H."/>
            <person name="Lau N.S."/>
        </authorList>
    </citation>
    <scope>NUCLEOTIDE SEQUENCE [LARGE SCALE GENOMIC DNA]</scope>
    <source>
        <strain evidence="1 2">USMAA1020</strain>
    </source>
</reference>